<dbReference type="InterPro" id="IPR032710">
    <property type="entry name" value="NTF2-like_dom_sf"/>
</dbReference>
<keyword evidence="4" id="KW-1185">Reference proteome</keyword>
<protein>
    <submittedName>
        <fullName evidence="3">Nuclear transport factor 2 family protein</fullName>
    </submittedName>
</protein>
<dbReference type="Gene3D" id="3.10.450.50">
    <property type="match status" value="1"/>
</dbReference>
<name>A0ABV3FSQ2_9NOCA</name>
<feature type="region of interest" description="Disordered" evidence="1">
    <location>
        <begin position="141"/>
        <end position="161"/>
    </location>
</feature>
<evidence type="ECO:0000313" key="4">
    <source>
        <dbReference type="Proteomes" id="UP001551695"/>
    </source>
</evidence>
<feature type="compositionally biased region" description="Basic and acidic residues" evidence="1">
    <location>
        <begin position="146"/>
        <end position="161"/>
    </location>
</feature>
<dbReference type="Pfam" id="PF13577">
    <property type="entry name" value="SnoaL_4"/>
    <property type="match status" value="1"/>
</dbReference>
<accession>A0ABV3FSQ2</accession>
<organism evidence="3 4">
    <name type="scientific">Nocardia aurea</name>
    <dbReference type="NCBI Taxonomy" id="2144174"/>
    <lineage>
        <taxon>Bacteria</taxon>
        <taxon>Bacillati</taxon>
        <taxon>Actinomycetota</taxon>
        <taxon>Actinomycetes</taxon>
        <taxon>Mycobacteriales</taxon>
        <taxon>Nocardiaceae</taxon>
        <taxon>Nocardia</taxon>
    </lineage>
</organism>
<evidence type="ECO:0000256" key="1">
    <source>
        <dbReference type="SAM" id="MobiDB-lite"/>
    </source>
</evidence>
<reference evidence="3 4" key="1">
    <citation type="submission" date="2024-06" db="EMBL/GenBank/DDBJ databases">
        <title>The Natural Products Discovery Center: Release of the First 8490 Sequenced Strains for Exploring Actinobacteria Biosynthetic Diversity.</title>
        <authorList>
            <person name="Kalkreuter E."/>
            <person name="Kautsar S.A."/>
            <person name="Yang D."/>
            <person name="Bader C.D."/>
            <person name="Teijaro C.N."/>
            <person name="Fluegel L."/>
            <person name="Davis C.M."/>
            <person name="Simpson J.R."/>
            <person name="Lauterbach L."/>
            <person name="Steele A.D."/>
            <person name="Gui C."/>
            <person name="Meng S."/>
            <person name="Li G."/>
            <person name="Viehrig K."/>
            <person name="Ye F."/>
            <person name="Su P."/>
            <person name="Kiefer A.F."/>
            <person name="Nichols A."/>
            <person name="Cepeda A.J."/>
            <person name="Yan W."/>
            <person name="Fan B."/>
            <person name="Jiang Y."/>
            <person name="Adhikari A."/>
            <person name="Zheng C.-J."/>
            <person name="Schuster L."/>
            <person name="Cowan T.M."/>
            <person name="Smanski M.J."/>
            <person name="Chevrette M.G."/>
            <person name="De Carvalho L.P.S."/>
            <person name="Shen B."/>
        </authorList>
    </citation>
    <scope>NUCLEOTIDE SEQUENCE [LARGE SCALE GENOMIC DNA]</scope>
    <source>
        <strain evidence="3 4">NPDC050403</strain>
    </source>
</reference>
<evidence type="ECO:0000313" key="3">
    <source>
        <dbReference type="EMBL" id="MEV0708454.1"/>
    </source>
</evidence>
<dbReference type="SUPFAM" id="SSF54427">
    <property type="entry name" value="NTF2-like"/>
    <property type="match status" value="1"/>
</dbReference>
<sequence length="161" mass="18529">MDTRRISDELEIQALLHRYARAVDTKDWELYRSVFTEDAHIDYSSAGAMAGTRDEVTAALSEAFAGLPISMHYITNIETEIAGDRARVRAMFYNPMHLPGMSELSYCGGYYHHELLRTPHGWRSRDLREENVWFVNSPRTAPAHQAEVREQRAPRCDRATE</sequence>
<dbReference type="InterPro" id="IPR037401">
    <property type="entry name" value="SnoaL-like"/>
</dbReference>
<feature type="domain" description="SnoaL-like" evidence="2">
    <location>
        <begin position="4"/>
        <end position="126"/>
    </location>
</feature>
<comment type="caution">
    <text evidence="3">The sequence shown here is derived from an EMBL/GenBank/DDBJ whole genome shotgun (WGS) entry which is preliminary data.</text>
</comment>
<proteinExistence type="predicted"/>
<dbReference type="EMBL" id="JBFAKC010000005">
    <property type="protein sequence ID" value="MEV0708454.1"/>
    <property type="molecule type" value="Genomic_DNA"/>
</dbReference>
<dbReference type="CDD" id="cd00531">
    <property type="entry name" value="NTF2_like"/>
    <property type="match status" value="1"/>
</dbReference>
<gene>
    <name evidence="3" type="ORF">AB0I48_12885</name>
</gene>
<dbReference type="Proteomes" id="UP001551695">
    <property type="component" value="Unassembled WGS sequence"/>
</dbReference>
<dbReference type="RefSeq" id="WP_357783230.1">
    <property type="nucleotide sequence ID" value="NZ_JBFAKC010000005.1"/>
</dbReference>
<evidence type="ECO:0000259" key="2">
    <source>
        <dbReference type="Pfam" id="PF13577"/>
    </source>
</evidence>